<gene>
    <name evidence="2" type="ORF">RVH16_14735</name>
</gene>
<feature type="domain" description="VWFA" evidence="1">
    <location>
        <begin position="6"/>
        <end position="182"/>
    </location>
</feature>
<dbReference type="InterPro" id="IPR036465">
    <property type="entry name" value="vWFA_dom_sf"/>
</dbReference>
<comment type="caution">
    <text evidence="2">The sequence shown here is derived from an EMBL/GenBank/DDBJ whole genome shotgun (WGS) entry which is preliminary data.</text>
</comment>
<dbReference type="RefSeq" id="WP_022163527.1">
    <property type="nucleotide sequence ID" value="NZ_JAWDEU010000002.1"/>
</dbReference>
<reference evidence="2" key="1">
    <citation type="submission" date="2023-10" db="EMBL/GenBank/DDBJ databases">
        <title>Genome of Potential pathogenic bacteria in Crohn's disease.</title>
        <authorList>
            <person name="Rodriguez-Palacios A."/>
        </authorList>
    </citation>
    <scope>NUCLEOTIDE SEQUENCE</scope>
    <source>
        <strain evidence="2">CavFT-hAR50</strain>
    </source>
</reference>
<evidence type="ECO:0000313" key="3">
    <source>
        <dbReference type="Proteomes" id="UP001181247"/>
    </source>
</evidence>
<organism evidence="2 3">
    <name type="scientific">Bacteroides uniformis</name>
    <dbReference type="NCBI Taxonomy" id="820"/>
    <lineage>
        <taxon>Bacteria</taxon>
        <taxon>Pseudomonadati</taxon>
        <taxon>Bacteroidota</taxon>
        <taxon>Bacteroidia</taxon>
        <taxon>Bacteroidales</taxon>
        <taxon>Bacteroidaceae</taxon>
        <taxon>Bacteroides</taxon>
    </lineage>
</organism>
<dbReference type="PIRSF" id="PIRSF020634">
    <property type="entry name" value="TerY_vWA"/>
    <property type="match status" value="1"/>
</dbReference>
<dbReference type="AlphaFoldDB" id="A0AAE4IIN6"/>
<evidence type="ECO:0000313" key="2">
    <source>
        <dbReference type="EMBL" id="MDU0245956.1"/>
    </source>
</evidence>
<dbReference type="Proteomes" id="UP001181247">
    <property type="component" value="Unassembled WGS sequence"/>
</dbReference>
<dbReference type="InterPro" id="IPR011392">
    <property type="entry name" value="Tellurite-R_TerY"/>
</dbReference>
<dbReference type="SMART" id="SM00327">
    <property type="entry name" value="VWA"/>
    <property type="match status" value="1"/>
</dbReference>
<dbReference type="PROSITE" id="PS50234">
    <property type="entry name" value="VWFA"/>
    <property type="match status" value="1"/>
</dbReference>
<dbReference type="SUPFAM" id="SSF53300">
    <property type="entry name" value="vWA-like"/>
    <property type="match status" value="1"/>
</dbReference>
<proteinExistence type="predicted"/>
<sequence length="212" mass="23577">MSRRLPVYILIDTSGSMRGEPIESVKVGLSDMIASLRLDPYALETVCVSIITFDSKVEQILPLTELENLQLPDIHVPDSGATFLGAALNLMCQRYDEEVNMGSREQKGDWMPIMFVLTDGKPADLMAYDEAIQKVKRHQFTNIVACAAGPKAKTEPLKKLTDNVFTLDTMDSNTFKKFFQWVTINVQQGGRTMGVTDQVELPPPPAEVNLVI</sequence>
<dbReference type="EMBL" id="JAWDEU010000002">
    <property type="protein sequence ID" value="MDU0245956.1"/>
    <property type="molecule type" value="Genomic_DNA"/>
</dbReference>
<accession>A0AAE4IIN6</accession>
<name>A0AAE4IIN6_BACUN</name>
<dbReference type="InterPro" id="IPR002035">
    <property type="entry name" value="VWF_A"/>
</dbReference>
<evidence type="ECO:0000259" key="1">
    <source>
        <dbReference type="PROSITE" id="PS50234"/>
    </source>
</evidence>
<protein>
    <submittedName>
        <fullName evidence="2">VWA domain-containing protein</fullName>
    </submittedName>
</protein>
<dbReference type="Pfam" id="PF00092">
    <property type="entry name" value="VWA"/>
    <property type="match status" value="1"/>
</dbReference>
<dbReference type="Gene3D" id="3.40.50.410">
    <property type="entry name" value="von Willebrand factor, type A domain"/>
    <property type="match status" value="1"/>
</dbReference>